<dbReference type="SUPFAM" id="SSF50129">
    <property type="entry name" value="GroES-like"/>
    <property type="match status" value="1"/>
</dbReference>
<dbReference type="InterPro" id="IPR049551">
    <property type="entry name" value="PKS_DH_C"/>
</dbReference>
<keyword evidence="13" id="KW-1185">Reference proteome</keyword>
<dbReference type="InterPro" id="IPR013968">
    <property type="entry name" value="PKS_KR"/>
</dbReference>
<dbReference type="SUPFAM" id="SSF51735">
    <property type="entry name" value="NAD(P)-binding Rossmann-fold domains"/>
    <property type="match status" value="2"/>
</dbReference>
<dbReference type="InterPro" id="IPR032821">
    <property type="entry name" value="PKS_assoc"/>
</dbReference>
<dbReference type="InterPro" id="IPR050091">
    <property type="entry name" value="PKS_NRPS_Biosynth_Enz"/>
</dbReference>
<dbReference type="PANTHER" id="PTHR43775:SF49">
    <property type="entry name" value="SYNTHASE, PUTATIVE (JCVI)-RELATED"/>
    <property type="match status" value="1"/>
</dbReference>
<dbReference type="InterPro" id="IPR013154">
    <property type="entry name" value="ADH-like_N"/>
</dbReference>
<keyword evidence="1" id="KW-0596">Phosphopantetheine</keyword>
<dbReference type="InterPro" id="IPR016039">
    <property type="entry name" value="Thiolase-like"/>
</dbReference>
<dbReference type="Gene3D" id="3.40.50.150">
    <property type="entry name" value="Vaccinia Virus protein VP39"/>
    <property type="match status" value="1"/>
</dbReference>
<dbReference type="PROSITE" id="PS52019">
    <property type="entry name" value="PKS_MFAS_DH"/>
    <property type="match status" value="1"/>
</dbReference>
<dbReference type="InterPro" id="IPR020841">
    <property type="entry name" value="PKS_Beta-ketoAc_synthase_dom"/>
</dbReference>
<dbReference type="InterPro" id="IPR049552">
    <property type="entry name" value="PKS_DH_N"/>
</dbReference>
<sequence length="2495" mass="274307">MTNSTKPPMNGFCNETHQEPCLYEPIAIIGMGMRLPGRVHNATDYWDLLVNGRSGRCRVPKSRYNIDTWYGSGKAAHVPSEFGYFLDDINLAHVDPSFWSFTKQEAELMDPRQRLFLEVAYEALENSGSTRWRGYDVGVYVGTMGEDWSQLESRDSQSLQQVRPDVYGDYIIANRASYEFDFTGPSVVVRTACSASLVALHQACQDLHSGDCSSAIVGGVNLILSPKDTVIMQQNGVLSPSAACKSFDAEADGFARGEGVSAIYIKKVSDAVRDGDPIRAVIRSTCTAGNGRTPGLTTPNPEIHERLMRRGHKMAGITDLSKTAMVECHGTGTFVGDPLEVSAVANIWGDHGIYIGSVKPNIGHGEGASGLSSVIKMVLALENSTIPPNINFKTPNPRIPWKSAKLRVPTEPVPWPADKDQRVSINSFGIGGSNAHVLLESASCFGLSTSTLTNGLSSGTNVPKHQLLPLSATHPESISVMGRKVQNYLSHKPASLGDVAHSLASHRETHPYRAFCVTDGSSSFQISSVVKATTAPPDVVWVFTGQGAQWAQMGKELLEQEGLFKDGIDAMDGVLAGLPDPPPWTLRGWYIYETCWNPTDNLNLSELLSAPKGESRLHEAEFSQPCLVAIQVALVDLLRSWAIAPAAVVGHSSGETAAAYAAGAITAEEAILIAYHRGQITRLIKAARNGSMAAVGLGRKQVGRFLRPGVIIGCDNSPSNVTLSGESDVLEEILLELSSKHPDVLARKLRVECGYHSREFMLHRSWFRIVIARLMSTTDHMKTAAADFTSRLEGLLQNKEPRIPFYSSVTGEKNTDMSHTYWVHNVISPVLFNTAVQGVLDDFKSPVFVEIGPHSALAGPIRQILNFKNMPAQYIPTLVRNQDAISAVLKTGGELWVACININMAAVNPPGQFLTDLPTYPWRYDEEYWKESRISRSWRFRTFDHHELLGSRVEEISDACPAWRCILRLEDVPWLQEHVIRDNITLPASGFISMIGEALRQLHGFVDFTLEAVSMEAALVLDEKPVEVVTILNPSKSKTSSKKSVYDFSISSLADGSEVWVSHVFGQCKPGSDRRHAVPDMPILPRKASANSFYNTWKRHGLNYGSNFRGLSNVISHVREAKAFATLDGKLAGYTNSPYSIHPVTLDTSMHVAMISEAHGLERNFQGLVVPTYIQEVYVARPTGQINVVASADNEAEVIAKSNIVGISDGQVVIKISGLEVTQLCGVTSDQEADDPHAGVVLKWMPDINFTKLTQLFRRREMDASFNILNELVLACIVDLRTQLQFLPATQPHFVNYKSWLDASYRKAMTGRYADVLNAFDIATMNHKARLESIGKMAESCKRTPALNASVSIFHVHTFGADCFSGLPHAMKPLAQPSHFDGVANLIADVDFTDFVRLLGHKNPGLRVLHIGARESDDLLSKLLCSYDINFPYGSYVYTGAFSKPPNSLRNRFESAPAVTYKQFVMDVDLSLQGFSEESFDLIISEPTLSSFSNVSIINMRRLLSPRGHLILQHANPESNLLRFAYGLSTNFDFGYGSLGSPDILLNQLSHAGFDNASTFTFAGEHGRVTVATPFADFPKMSKASIICQDPSHHLVVAATSNLESRGICPQFFSLGQELPHGQAVVCLLDLEGPFLHDMDSIQWENLKKSLSSAQDERFLWITAASQIQCKDPRYSLTLGVTRSIRRELSIDLVTLELESYDGSGWNAMTTVFESLGDRSSIDGTKADSEYVSSGGLIQICRFHSVKVSDDLRQRCEGAPKVLRMKKPGILQSSTWEESEATTLSDDRVEVSVKAVSLNAEHFKDSKFSSGHLKDSSSACAKIGLEGSGVVTAVGPKACRFRVGDRVAFNLCSSLATTIIVPESLCADIPHEMTFEEAASYPYSYSTVLYGLMELGRLRKNQTLLIHSTPGALGLAAIQVAKMVGAEMFCTTENATQARYLQKLYGIPSNRILSSDITSLVPEILHETNSRGVDIVFSTRPESMQESWACLKPFGTMVQVRHGGDQMADTLKSCRNRTLVNIDLEEMRVHQPEESTRLLEQAFLFHKFGLNKPSQPITVFPASDILSAFKYLQSEGRIGQVIIKMPESNIELQALPLRRSLSLRSDRTYVIVGGLGGLGQATGRFLIEKGARHLIFFSRSAKDVAHSAYFKELEFLGCTVQAVSGSVNEMTDVVRMVDSATTPIAGVLHAAMVLQDVHFADMTFEQWQTAVSPKVQGTWNLHYALQAQRDPLDFFFLFSSLSGLGGQIGQANYAAGNAFLDAFVQYRHSQGLACSVLDIGIMEDIGVLARETNRLEALRLTSQHCLHEQDLLDAMELMIERSQAKKRTHTQPLLHSMEGYSNSSQLAIGMRSSSSINRTGWQQDPRAGFLAKTVSVDGPIDQHTSESILKDYLQRCVLDPSQLESDEAKHFLAGEIGAALRGFMMRQDEDFDLTMPLQTDSLVTVELRNWLRQKVGVVLNVLEMKSAASVIALGGLVAMRLSAVYRNRVQDVGIS</sequence>
<evidence type="ECO:0000256" key="3">
    <source>
        <dbReference type="ARBA" id="ARBA00022603"/>
    </source>
</evidence>
<keyword evidence="2" id="KW-0597">Phosphoprotein</keyword>
<dbReference type="CDD" id="cd00833">
    <property type="entry name" value="PKS"/>
    <property type="match status" value="1"/>
</dbReference>
<dbReference type="Pfam" id="PF21089">
    <property type="entry name" value="PKS_DH_N"/>
    <property type="match status" value="1"/>
</dbReference>
<dbReference type="SMART" id="SM00827">
    <property type="entry name" value="PKS_AT"/>
    <property type="match status" value="1"/>
</dbReference>
<dbReference type="Gene3D" id="3.40.47.10">
    <property type="match status" value="1"/>
</dbReference>
<feature type="region of interest" description="C-terminal hotdog fold" evidence="9">
    <location>
        <begin position="1085"/>
        <end position="1230"/>
    </location>
</feature>
<dbReference type="PROSITE" id="PS52004">
    <property type="entry name" value="KS3_2"/>
    <property type="match status" value="1"/>
</dbReference>
<proteinExistence type="predicted"/>
<dbReference type="SMART" id="SM00825">
    <property type="entry name" value="PKS_KS"/>
    <property type="match status" value="1"/>
</dbReference>
<evidence type="ECO:0000313" key="12">
    <source>
        <dbReference type="EMBL" id="KAK1544129.1"/>
    </source>
</evidence>
<dbReference type="InterPro" id="IPR014043">
    <property type="entry name" value="Acyl_transferase_dom"/>
</dbReference>
<keyword evidence="3" id="KW-0489">Methyltransferase</keyword>
<evidence type="ECO:0000256" key="1">
    <source>
        <dbReference type="ARBA" id="ARBA00022450"/>
    </source>
</evidence>
<dbReference type="Pfam" id="PF00698">
    <property type="entry name" value="Acyl_transf_1"/>
    <property type="match status" value="1"/>
</dbReference>
<dbReference type="InterPro" id="IPR049900">
    <property type="entry name" value="PKS_mFAS_DH"/>
</dbReference>
<dbReference type="RefSeq" id="XP_060353248.1">
    <property type="nucleotide sequence ID" value="XM_060489042.1"/>
</dbReference>
<dbReference type="InterPro" id="IPR020807">
    <property type="entry name" value="PKS_DH"/>
</dbReference>
<feature type="active site" description="Proton acceptor; for dehydratase activity" evidence="9">
    <location>
        <position position="978"/>
    </location>
</feature>
<dbReference type="InterPro" id="IPR057326">
    <property type="entry name" value="KR_dom"/>
</dbReference>
<dbReference type="InterPro" id="IPR001227">
    <property type="entry name" value="Ac_transferase_dom_sf"/>
</dbReference>
<feature type="domain" description="PKS/mFAS DH" evidence="11">
    <location>
        <begin position="946"/>
        <end position="1230"/>
    </location>
</feature>
<dbReference type="InterPro" id="IPR042104">
    <property type="entry name" value="PKS_dehydratase_sf"/>
</dbReference>
<organism evidence="12 13">
    <name type="scientific">Colletotrichum paranaense</name>
    <dbReference type="NCBI Taxonomy" id="1914294"/>
    <lineage>
        <taxon>Eukaryota</taxon>
        <taxon>Fungi</taxon>
        <taxon>Dikarya</taxon>
        <taxon>Ascomycota</taxon>
        <taxon>Pezizomycotina</taxon>
        <taxon>Sordariomycetes</taxon>
        <taxon>Hypocreomycetidae</taxon>
        <taxon>Glomerellales</taxon>
        <taxon>Glomerellaceae</taxon>
        <taxon>Colletotrichum</taxon>
        <taxon>Colletotrichum acutatum species complex</taxon>
    </lineage>
</organism>
<dbReference type="SUPFAM" id="SSF52151">
    <property type="entry name" value="FabD/lysophospholipase-like"/>
    <property type="match status" value="1"/>
</dbReference>
<evidence type="ECO:0000313" key="13">
    <source>
        <dbReference type="Proteomes" id="UP001241169"/>
    </source>
</evidence>
<dbReference type="InterPro" id="IPR011032">
    <property type="entry name" value="GroES-like_sf"/>
</dbReference>
<dbReference type="Proteomes" id="UP001241169">
    <property type="component" value="Unassembled WGS sequence"/>
</dbReference>
<dbReference type="SUPFAM" id="SSF53335">
    <property type="entry name" value="S-adenosyl-L-methionine-dependent methyltransferases"/>
    <property type="match status" value="1"/>
</dbReference>
<dbReference type="CDD" id="cd05195">
    <property type="entry name" value="enoyl_red"/>
    <property type="match status" value="1"/>
</dbReference>
<dbReference type="Gene3D" id="3.30.70.3290">
    <property type="match status" value="1"/>
</dbReference>
<dbReference type="InterPro" id="IPR029063">
    <property type="entry name" value="SAM-dependent_MTases_sf"/>
</dbReference>
<dbReference type="Pfam" id="PF08240">
    <property type="entry name" value="ADH_N"/>
    <property type="match status" value="1"/>
</dbReference>
<dbReference type="InterPro" id="IPR020843">
    <property type="entry name" value="ER"/>
</dbReference>
<dbReference type="SMART" id="SM00829">
    <property type="entry name" value="PKS_ER"/>
    <property type="match status" value="1"/>
</dbReference>
<evidence type="ECO:0000256" key="2">
    <source>
        <dbReference type="ARBA" id="ARBA00022553"/>
    </source>
</evidence>
<keyword evidence="8" id="KW-0012">Acyltransferase</keyword>
<protein>
    <submittedName>
        <fullName evidence="12">Beta-ketoacyl synthase domain-containing protein</fullName>
    </submittedName>
</protein>
<dbReference type="Gene3D" id="3.40.366.10">
    <property type="entry name" value="Malonyl-Coenzyme A Acyl Carrier Protein, domain 2"/>
    <property type="match status" value="1"/>
</dbReference>
<comment type="caution">
    <text evidence="12">The sequence shown here is derived from an EMBL/GenBank/DDBJ whole genome shotgun (WGS) entry which is preliminary data.</text>
</comment>
<evidence type="ECO:0000256" key="9">
    <source>
        <dbReference type="PROSITE-ProRule" id="PRU01363"/>
    </source>
</evidence>
<dbReference type="Gene3D" id="3.40.50.720">
    <property type="entry name" value="NAD(P)-binding Rossmann-like Domain"/>
    <property type="match status" value="2"/>
</dbReference>
<feature type="region of interest" description="N-terminal hotdog fold" evidence="9">
    <location>
        <begin position="946"/>
        <end position="1075"/>
    </location>
</feature>
<name>A0ABQ9SX85_9PEZI</name>
<dbReference type="PANTHER" id="PTHR43775">
    <property type="entry name" value="FATTY ACID SYNTHASE"/>
    <property type="match status" value="1"/>
</dbReference>
<feature type="domain" description="Ketosynthase family 3 (KS3)" evidence="10">
    <location>
        <begin position="23"/>
        <end position="441"/>
    </location>
</feature>
<evidence type="ECO:0000259" key="11">
    <source>
        <dbReference type="PROSITE" id="PS52019"/>
    </source>
</evidence>
<dbReference type="InterPro" id="IPR016036">
    <property type="entry name" value="Malonyl_transacylase_ACP-bd"/>
</dbReference>
<evidence type="ECO:0000256" key="5">
    <source>
        <dbReference type="ARBA" id="ARBA00022857"/>
    </source>
</evidence>
<dbReference type="Pfam" id="PF00107">
    <property type="entry name" value="ADH_zinc_N"/>
    <property type="match status" value="1"/>
</dbReference>
<dbReference type="InterPro" id="IPR013149">
    <property type="entry name" value="ADH-like_C"/>
</dbReference>
<dbReference type="Pfam" id="PF08659">
    <property type="entry name" value="KR"/>
    <property type="match status" value="1"/>
</dbReference>
<reference evidence="12 13" key="1">
    <citation type="submission" date="2016-10" db="EMBL/GenBank/DDBJ databases">
        <title>The genome sequence of Colletotrichum fioriniae PJ7.</title>
        <authorList>
            <person name="Baroncelli R."/>
        </authorList>
    </citation>
    <scope>NUCLEOTIDE SEQUENCE [LARGE SCALE GENOMIC DNA]</scope>
    <source>
        <strain evidence="12 13">IMI 384185</strain>
    </source>
</reference>
<keyword evidence="5" id="KW-0521">NADP</keyword>
<dbReference type="InterPro" id="IPR016035">
    <property type="entry name" value="Acyl_Trfase/lysoPLipase"/>
</dbReference>
<dbReference type="Gene3D" id="3.90.180.10">
    <property type="entry name" value="Medium-chain alcohol dehydrogenases, catalytic domain"/>
    <property type="match status" value="1"/>
</dbReference>
<dbReference type="EMBL" id="MOPA01000003">
    <property type="protein sequence ID" value="KAK1544129.1"/>
    <property type="molecule type" value="Genomic_DNA"/>
</dbReference>
<keyword evidence="6" id="KW-0560">Oxidoreductase</keyword>
<dbReference type="SUPFAM" id="SSF55048">
    <property type="entry name" value="Probable ACP-binding domain of malonyl-CoA ACP transacylase"/>
    <property type="match status" value="1"/>
</dbReference>
<dbReference type="Pfam" id="PF00109">
    <property type="entry name" value="ketoacyl-synt"/>
    <property type="match status" value="1"/>
</dbReference>
<dbReference type="Pfam" id="PF02801">
    <property type="entry name" value="Ketoacyl-synt_C"/>
    <property type="match status" value="1"/>
</dbReference>
<dbReference type="Pfam" id="PF16197">
    <property type="entry name" value="KAsynt_C_assoc"/>
    <property type="match status" value="1"/>
</dbReference>
<dbReference type="GeneID" id="85372941"/>
<evidence type="ECO:0000259" key="10">
    <source>
        <dbReference type="PROSITE" id="PS52004"/>
    </source>
</evidence>
<feature type="active site" description="Proton donor; for dehydratase activity" evidence="9">
    <location>
        <position position="1147"/>
    </location>
</feature>
<evidence type="ECO:0000256" key="7">
    <source>
        <dbReference type="ARBA" id="ARBA00023268"/>
    </source>
</evidence>
<dbReference type="SMART" id="SM00826">
    <property type="entry name" value="PKS_DH"/>
    <property type="match status" value="1"/>
</dbReference>
<dbReference type="SMART" id="SM00822">
    <property type="entry name" value="PKS_KR"/>
    <property type="match status" value="1"/>
</dbReference>
<evidence type="ECO:0000256" key="6">
    <source>
        <dbReference type="ARBA" id="ARBA00023002"/>
    </source>
</evidence>
<keyword evidence="4" id="KW-0808">Transferase</keyword>
<accession>A0ABQ9SX85</accession>
<dbReference type="InterPro" id="IPR014031">
    <property type="entry name" value="Ketoacyl_synth_C"/>
</dbReference>
<gene>
    <name evidence="12" type="ORF">CPAR01_04762</name>
</gene>
<evidence type="ECO:0000256" key="8">
    <source>
        <dbReference type="ARBA" id="ARBA00023315"/>
    </source>
</evidence>
<dbReference type="Gene3D" id="3.10.129.110">
    <property type="entry name" value="Polyketide synthase dehydratase"/>
    <property type="match status" value="1"/>
</dbReference>
<dbReference type="InterPro" id="IPR036291">
    <property type="entry name" value="NAD(P)-bd_dom_sf"/>
</dbReference>
<keyword evidence="7" id="KW-0511">Multifunctional enzyme</keyword>
<evidence type="ECO:0000256" key="4">
    <source>
        <dbReference type="ARBA" id="ARBA00022679"/>
    </source>
</evidence>
<dbReference type="InterPro" id="IPR014030">
    <property type="entry name" value="Ketoacyl_synth_N"/>
</dbReference>
<dbReference type="SUPFAM" id="SSF53901">
    <property type="entry name" value="Thiolase-like"/>
    <property type="match status" value="1"/>
</dbReference>
<dbReference type="Pfam" id="PF14765">
    <property type="entry name" value="PS-DH"/>
    <property type="match status" value="1"/>
</dbReference>